<comment type="subunit">
    <text evidence="4 12">Monomer.</text>
</comment>
<dbReference type="AlphaFoldDB" id="A0AAD1CLW7"/>
<comment type="catalytic activity">
    <reaction evidence="1 12 15">
        <text>(2R)-3-phosphoglycerate + ATP = (2R)-3-phospho-glyceroyl phosphate + ADP</text>
        <dbReference type="Rhea" id="RHEA:14801"/>
        <dbReference type="ChEBI" id="CHEBI:30616"/>
        <dbReference type="ChEBI" id="CHEBI:57604"/>
        <dbReference type="ChEBI" id="CHEBI:58272"/>
        <dbReference type="ChEBI" id="CHEBI:456216"/>
        <dbReference type="EC" id="2.7.2.3"/>
    </reaction>
</comment>
<proteinExistence type="inferred from homology"/>
<dbReference type="Gene3D" id="3.40.50.1260">
    <property type="entry name" value="Phosphoglycerate kinase, N-terminal domain"/>
    <property type="match status" value="2"/>
</dbReference>
<feature type="binding site" evidence="12 14">
    <location>
        <position position="207"/>
    </location>
    <ligand>
        <name>ATP</name>
        <dbReference type="ChEBI" id="CHEBI:30616"/>
    </ligand>
</feature>
<evidence type="ECO:0000256" key="3">
    <source>
        <dbReference type="ARBA" id="ARBA00008982"/>
    </source>
</evidence>
<feature type="binding site" evidence="13">
    <location>
        <position position="40"/>
    </location>
    <ligand>
        <name>(2R)-3-phosphoglycerate</name>
        <dbReference type="ChEBI" id="CHEBI:58272"/>
    </ligand>
</feature>
<feature type="binding site" evidence="13">
    <location>
        <position position="122"/>
    </location>
    <ligand>
        <name>(2R)-3-phosphoglycerate</name>
        <dbReference type="ChEBI" id="CHEBI:58272"/>
    </ligand>
</feature>
<evidence type="ECO:0000256" key="8">
    <source>
        <dbReference type="ARBA" id="ARBA00022741"/>
    </source>
</evidence>
<comment type="subcellular location">
    <subcellularLocation>
        <location evidence="12">Cytoplasm</location>
    </subcellularLocation>
</comment>
<dbReference type="GO" id="GO:0043531">
    <property type="term" value="F:ADP binding"/>
    <property type="evidence" value="ECO:0007669"/>
    <property type="project" value="TreeGrafter"/>
</dbReference>
<evidence type="ECO:0000256" key="10">
    <source>
        <dbReference type="ARBA" id="ARBA00022840"/>
    </source>
</evidence>
<evidence type="ECO:0000256" key="5">
    <source>
        <dbReference type="ARBA" id="ARBA00013061"/>
    </source>
</evidence>
<evidence type="ECO:0000313" key="16">
    <source>
        <dbReference type="EMBL" id="BBA17819.1"/>
    </source>
</evidence>
<sequence>MKKDIKTVNDFNFKNKTAIVRVDFNVPINNKSKKILDDTRIKYSIPTIKKIINEYGKVVLISHFGRPKGKRSKTYSLKFIVSNLSKKLQIPIKFSEYCIGETVEKRVNELKNGEILLLENIRFYKEEEEGDENFAFQLSKLGDIYVNDAFSVSHRLHASITIIPKFFGKNKCIGFLMKKEIHSLKKIFGKGKKPITILLGGAKIYSKISIIENLINLVDHILIGGGMAYPFIKIQGGKVGDSIVDKYKYNELEKILKNIFDKYKKQDKTNISFPKDVVIADSFKNNANTKISSIYSIPNGWKGLDLGPKSINYFCKIIKNSQTILWNGPLGVFEFSNFSLGTKSIARAIVNATKNGAFSLIGGGDSIASLKMEQCEKKISYLSTGGGAMLESLKNKILPGIKSIIS</sequence>
<dbReference type="PRINTS" id="PR00477">
    <property type="entry name" value="PHGLYCKINASE"/>
</dbReference>
<feature type="binding site" evidence="12">
    <location>
        <position position="122"/>
    </location>
    <ligand>
        <name>substrate</name>
    </ligand>
</feature>
<dbReference type="EC" id="2.7.2.3" evidence="5 12"/>
<dbReference type="GO" id="GO:0006094">
    <property type="term" value="P:gluconeogenesis"/>
    <property type="evidence" value="ECO:0007669"/>
    <property type="project" value="TreeGrafter"/>
</dbReference>
<feature type="binding site" evidence="12 14">
    <location>
        <position position="334"/>
    </location>
    <ligand>
        <name>ATP</name>
        <dbReference type="ChEBI" id="CHEBI:30616"/>
    </ligand>
</feature>
<dbReference type="GO" id="GO:0005524">
    <property type="term" value="F:ATP binding"/>
    <property type="evidence" value="ECO:0007669"/>
    <property type="project" value="UniProtKB-KW"/>
</dbReference>
<feature type="binding site" evidence="12">
    <location>
        <position position="303"/>
    </location>
    <ligand>
        <name>ATP</name>
        <dbReference type="ChEBI" id="CHEBI:30616"/>
    </ligand>
</feature>
<dbReference type="PIRSF" id="PIRSF000724">
    <property type="entry name" value="Pgk"/>
    <property type="match status" value="1"/>
</dbReference>
<evidence type="ECO:0000256" key="12">
    <source>
        <dbReference type="HAMAP-Rule" id="MF_00145"/>
    </source>
</evidence>
<accession>A0AAD1CLW7</accession>
<dbReference type="InterPro" id="IPR036043">
    <property type="entry name" value="Phosphoglycerate_kinase_sf"/>
</dbReference>
<dbReference type="EMBL" id="AP014610">
    <property type="protein sequence ID" value="BBA17819.1"/>
    <property type="molecule type" value="Genomic_DNA"/>
</dbReference>
<dbReference type="FunFam" id="3.40.50.1260:FF:000003">
    <property type="entry name" value="Phosphoglycerate kinase"/>
    <property type="match status" value="1"/>
</dbReference>
<protein>
    <recommendedName>
        <fullName evidence="6 12">Phosphoglycerate kinase</fullName>
        <ecNumber evidence="5 12">2.7.2.3</ecNumber>
    </recommendedName>
</protein>
<dbReference type="GO" id="GO:0006096">
    <property type="term" value="P:glycolytic process"/>
    <property type="evidence" value="ECO:0007669"/>
    <property type="project" value="UniProtKB-UniRule"/>
</dbReference>
<evidence type="ECO:0000256" key="9">
    <source>
        <dbReference type="ARBA" id="ARBA00022777"/>
    </source>
</evidence>
<evidence type="ECO:0000313" key="17">
    <source>
        <dbReference type="Proteomes" id="UP000262607"/>
    </source>
</evidence>
<dbReference type="GeneID" id="66556744"/>
<keyword evidence="8 12" id="KW-0547">Nucleotide-binding</keyword>
<dbReference type="Pfam" id="PF00162">
    <property type="entry name" value="PGK"/>
    <property type="match status" value="1"/>
</dbReference>
<comment type="similarity">
    <text evidence="3 12 15">Belongs to the phosphoglycerate kinase family.</text>
</comment>
<keyword evidence="12" id="KW-0963">Cytoplasm</keyword>
<dbReference type="SUPFAM" id="SSF53748">
    <property type="entry name" value="Phosphoglycerate kinase"/>
    <property type="match status" value="1"/>
</dbReference>
<name>A0AAD1CLW7_9FLAO</name>
<feature type="binding site" evidence="12 14">
    <location>
        <begin position="363"/>
        <end position="366"/>
    </location>
    <ligand>
        <name>ATP</name>
        <dbReference type="ChEBI" id="CHEBI:30616"/>
    </ligand>
</feature>
<feature type="binding site" evidence="12">
    <location>
        <position position="155"/>
    </location>
    <ligand>
        <name>substrate</name>
    </ligand>
</feature>
<evidence type="ECO:0000256" key="11">
    <source>
        <dbReference type="ARBA" id="ARBA00023152"/>
    </source>
</evidence>
<feature type="binding site" evidence="12 13">
    <location>
        <begin position="23"/>
        <end position="25"/>
    </location>
    <ligand>
        <name>substrate</name>
    </ligand>
</feature>
<keyword evidence="7 12" id="KW-0808">Transferase</keyword>
<evidence type="ECO:0000256" key="2">
    <source>
        <dbReference type="ARBA" id="ARBA00004838"/>
    </source>
</evidence>
<evidence type="ECO:0000256" key="1">
    <source>
        <dbReference type="ARBA" id="ARBA00000642"/>
    </source>
</evidence>
<keyword evidence="11 12" id="KW-0324">Glycolysis</keyword>
<evidence type="ECO:0000256" key="13">
    <source>
        <dbReference type="PIRSR" id="PIRSR000724-1"/>
    </source>
</evidence>
<evidence type="ECO:0000256" key="4">
    <source>
        <dbReference type="ARBA" id="ARBA00011245"/>
    </source>
</evidence>
<keyword evidence="10 12" id="KW-0067">ATP-binding</keyword>
<organism evidence="16 17">
    <name type="scientific">Blattabacterium punctulatus CPU2</name>
    <dbReference type="NCBI Taxonomy" id="1457032"/>
    <lineage>
        <taxon>Bacteria</taxon>
        <taxon>Pseudomonadati</taxon>
        <taxon>Bacteroidota</taxon>
        <taxon>Flavobacteriia</taxon>
        <taxon>Flavobacteriales</taxon>
        <taxon>Blattabacteriaceae</taxon>
        <taxon>Blattabacterium</taxon>
    </lineage>
</organism>
<comment type="pathway">
    <text evidence="2 12">Carbohydrate degradation; glycolysis; pyruvate from D-glyceraldehyde 3-phosphate: step 2/5.</text>
</comment>
<evidence type="ECO:0000256" key="15">
    <source>
        <dbReference type="RuleBase" id="RU000532"/>
    </source>
</evidence>
<dbReference type="FunFam" id="3.40.50.1260:FF:000006">
    <property type="entry name" value="Phosphoglycerate kinase"/>
    <property type="match status" value="1"/>
</dbReference>
<dbReference type="RefSeq" id="WP_110548692.1">
    <property type="nucleotide sequence ID" value="NZ_AP014610.1"/>
</dbReference>
<dbReference type="PANTHER" id="PTHR11406:SF23">
    <property type="entry name" value="PHOSPHOGLYCERATE KINASE 1, CHLOROPLASTIC-RELATED"/>
    <property type="match status" value="1"/>
</dbReference>
<feature type="binding site" evidence="12 13">
    <location>
        <begin position="63"/>
        <end position="66"/>
    </location>
    <ligand>
        <name>substrate</name>
    </ligand>
</feature>
<dbReference type="Proteomes" id="UP000262607">
    <property type="component" value="Chromosome"/>
</dbReference>
<evidence type="ECO:0000256" key="14">
    <source>
        <dbReference type="PIRSR" id="PIRSR000724-2"/>
    </source>
</evidence>
<dbReference type="InterPro" id="IPR015824">
    <property type="entry name" value="Phosphoglycerate_kinase_N"/>
</dbReference>
<dbReference type="HAMAP" id="MF_00145">
    <property type="entry name" value="Phosphoglyc_kinase"/>
    <property type="match status" value="1"/>
</dbReference>
<dbReference type="PANTHER" id="PTHR11406">
    <property type="entry name" value="PHOSPHOGLYCERATE KINASE"/>
    <property type="match status" value="1"/>
</dbReference>
<evidence type="ECO:0000256" key="6">
    <source>
        <dbReference type="ARBA" id="ARBA00016471"/>
    </source>
</evidence>
<dbReference type="InterPro" id="IPR001576">
    <property type="entry name" value="Phosphoglycerate_kinase"/>
</dbReference>
<feature type="binding site" evidence="13">
    <location>
        <position position="155"/>
    </location>
    <ligand>
        <name>(2R)-3-phosphoglycerate</name>
        <dbReference type="ChEBI" id="CHEBI:58272"/>
    </ligand>
</feature>
<evidence type="ECO:0000256" key="7">
    <source>
        <dbReference type="ARBA" id="ARBA00022679"/>
    </source>
</evidence>
<dbReference type="GO" id="GO:0004618">
    <property type="term" value="F:phosphoglycerate kinase activity"/>
    <property type="evidence" value="ECO:0007669"/>
    <property type="project" value="UniProtKB-UniRule"/>
</dbReference>
<dbReference type="GO" id="GO:0005829">
    <property type="term" value="C:cytosol"/>
    <property type="evidence" value="ECO:0007669"/>
    <property type="project" value="TreeGrafter"/>
</dbReference>
<feature type="binding site" evidence="12">
    <location>
        <position position="40"/>
    </location>
    <ligand>
        <name>substrate</name>
    </ligand>
</feature>
<keyword evidence="9 12" id="KW-0418">Kinase</keyword>
<reference evidence="16 17" key="1">
    <citation type="submission" date="2014-06" db="EMBL/GenBank/DDBJ databases">
        <title>Genome sequence of the intracellular symbiont Blattabacterium cuenoti, strain CPU2 from the wood feeding cockroach Cryptocercus punctulatus.</title>
        <authorList>
            <person name="Kinjo Y."/>
            <person name="Ohkuma M."/>
            <person name="Tokuda G."/>
        </authorList>
    </citation>
    <scope>NUCLEOTIDE SEQUENCE [LARGE SCALE GENOMIC DNA]</scope>
    <source>
        <strain evidence="16 17">CPU2</strain>
    </source>
</reference>
<gene>
    <name evidence="12 16" type="primary">pgk</name>
    <name evidence="16" type="ORF">CPU2_326</name>
</gene>